<feature type="compositionally biased region" description="Acidic residues" evidence="7">
    <location>
        <begin position="426"/>
        <end position="443"/>
    </location>
</feature>
<sequence>MQIGEAVTDHKGEESAARVFIHVSRNSNSSFVSSLTKQRNKDFEVDLGSKSKDFDVGTNLMLSNMKLNSAKFNTCPLNQQKNVEYQPNCFSDSRKFGVNIQRDAIHLNLKTPENDLNSTKDSASILSSEKTNLSQSDAIQSCDKGFHNEMTCELPEGTESLHELQALQPAEATVTEVDDDITVTTDTPKQSEQTSVLNAKKYAAYVGPVNPISIESIDDVVVTDNNNSEINLSEWVSSYDLVQPSQNDDKIMAFPDEITHVNEDFIIDEEIRNLNMENNESRIDFDILEIPSTTIARASIIEQICKSASMQTPLSQFSSAFKQHQIQDLYGFVADGNHGILDHVVGTTISLDEDSTKHSQTSGSCITETDSFFPQHQKFSYGTPFSWQSKNHYSSPTGKLWERSASSSSSFEKQLSSHPDLTCFPIEEDPNSNEESENAEDVSDDLHENIMSKLENENSVRVSPKMTERTENDYAATVEIQEPPLESTELRSQQANLVSATSMKYLDRCSSNSVITEASIPRTRGKVEHKPKMHHGLKISTYEDANRNSSMITRASSRGNLSEISENKNNMRSGIARVSQNEGKRKIEVKSLKTAEATRRQQQDKENERRKKKEALNLERELKKKNEADIAAKKRLREEKEMKQLAKKRKIDAEAQKNQKLKSVKLRTGKVEMQKHATIAGNMMKSENLRQNKSAYENSVQKRDTELMTDKSLENVIQQVTRFFENCDACNDSGEKEKATGMHENSPVKIGHAKLTSQESSYDISPYRSDDEDEEEDDLPTKKFIPSWASKTRVAMVLPWQQKLNPEIIFIDSFCGMDEAMVYDNVFAVLLPRRLQGQ</sequence>
<reference evidence="9 10" key="1">
    <citation type="submission" date="2024-04" db="EMBL/GenBank/DDBJ databases">
        <title>The reference genome of an endangered Asteraceae, Deinandra increscens subsp. villosa, native to the Central Coast of California.</title>
        <authorList>
            <person name="Guilliams M."/>
            <person name="Hasenstab-Lehman K."/>
            <person name="Meyer R."/>
            <person name="Mcevoy S."/>
        </authorList>
    </citation>
    <scope>NUCLEOTIDE SEQUENCE [LARGE SCALE GENOMIC DNA]</scope>
    <source>
        <tissue evidence="9">Leaf</tissue>
    </source>
</reference>
<feature type="compositionally biased region" description="Polar residues" evidence="7">
    <location>
        <begin position="547"/>
        <end position="572"/>
    </location>
</feature>
<evidence type="ECO:0000256" key="2">
    <source>
        <dbReference type="ARBA" id="ARBA00004186"/>
    </source>
</evidence>
<keyword evidence="6" id="KW-0539">Nucleus</keyword>
<accession>A0AAP0DRY9</accession>
<comment type="caution">
    <text evidence="9">The sequence shown here is derived from an EMBL/GenBank/DDBJ whole genome shotgun (WGS) entry which is preliminary data.</text>
</comment>
<evidence type="ECO:0000256" key="7">
    <source>
        <dbReference type="SAM" id="MobiDB-lite"/>
    </source>
</evidence>
<evidence type="ECO:0000256" key="6">
    <source>
        <dbReference type="ARBA" id="ARBA00023242"/>
    </source>
</evidence>
<organism evidence="9 10">
    <name type="scientific">Deinandra increscens subsp. villosa</name>
    <dbReference type="NCBI Taxonomy" id="3103831"/>
    <lineage>
        <taxon>Eukaryota</taxon>
        <taxon>Viridiplantae</taxon>
        <taxon>Streptophyta</taxon>
        <taxon>Embryophyta</taxon>
        <taxon>Tracheophyta</taxon>
        <taxon>Spermatophyta</taxon>
        <taxon>Magnoliopsida</taxon>
        <taxon>eudicotyledons</taxon>
        <taxon>Gunneridae</taxon>
        <taxon>Pentapetalae</taxon>
        <taxon>asterids</taxon>
        <taxon>campanulids</taxon>
        <taxon>Asterales</taxon>
        <taxon>Asteraceae</taxon>
        <taxon>Asteroideae</taxon>
        <taxon>Heliantheae alliance</taxon>
        <taxon>Madieae</taxon>
        <taxon>Madiinae</taxon>
        <taxon>Deinandra</taxon>
    </lineage>
</organism>
<evidence type="ECO:0000313" key="9">
    <source>
        <dbReference type="EMBL" id="KAK9077612.1"/>
    </source>
</evidence>
<keyword evidence="4" id="KW-0963">Cytoplasm</keyword>
<proteinExistence type="inferred from homology"/>
<comment type="similarity">
    <text evidence="3">Belongs to the INCENP family.</text>
</comment>
<evidence type="ECO:0000256" key="3">
    <source>
        <dbReference type="ARBA" id="ARBA00010042"/>
    </source>
</evidence>
<dbReference type="GO" id="GO:0005634">
    <property type="term" value="C:nucleus"/>
    <property type="evidence" value="ECO:0007669"/>
    <property type="project" value="UniProtKB-SubCell"/>
</dbReference>
<dbReference type="AlphaFoldDB" id="A0AAP0DRY9"/>
<dbReference type="GO" id="GO:0005819">
    <property type="term" value="C:spindle"/>
    <property type="evidence" value="ECO:0007669"/>
    <property type="project" value="UniProtKB-SubCell"/>
</dbReference>
<dbReference type="PANTHER" id="PTHR13738:SF1">
    <property type="entry name" value="TROPONIN I"/>
    <property type="match status" value="1"/>
</dbReference>
<feature type="domain" description="Inner centromere protein ARK-binding" evidence="8">
    <location>
        <begin position="768"/>
        <end position="810"/>
    </location>
</feature>
<feature type="region of interest" description="Disordered" evidence="7">
    <location>
        <begin position="411"/>
        <end position="443"/>
    </location>
</feature>
<dbReference type="InterPro" id="IPR005635">
    <property type="entry name" value="Inner_centromere_prot_ARK-bd"/>
</dbReference>
<comment type="subcellular location">
    <subcellularLocation>
        <location evidence="2">Cytoplasm</location>
        <location evidence="2">Cytoskeleton</location>
        <location evidence="2">Spindle</location>
    </subcellularLocation>
    <subcellularLocation>
        <location evidence="1">Nucleus</location>
    </subcellularLocation>
</comment>
<feature type="region of interest" description="Disordered" evidence="7">
    <location>
        <begin position="525"/>
        <end position="617"/>
    </location>
</feature>
<dbReference type="Pfam" id="PF03941">
    <property type="entry name" value="INCENP_ARK-bind"/>
    <property type="match status" value="1"/>
</dbReference>
<evidence type="ECO:0000256" key="1">
    <source>
        <dbReference type="ARBA" id="ARBA00004123"/>
    </source>
</evidence>
<dbReference type="Proteomes" id="UP001408789">
    <property type="component" value="Unassembled WGS sequence"/>
</dbReference>
<protein>
    <recommendedName>
        <fullName evidence="8">Inner centromere protein ARK-binding domain-containing protein</fullName>
    </recommendedName>
</protein>
<gene>
    <name evidence="9" type="ORF">SSX86_005949</name>
</gene>
<evidence type="ECO:0000259" key="8">
    <source>
        <dbReference type="Pfam" id="PF03941"/>
    </source>
</evidence>
<dbReference type="PANTHER" id="PTHR13738">
    <property type="entry name" value="TROPONIN I"/>
    <property type="match status" value="1"/>
</dbReference>
<keyword evidence="10" id="KW-1185">Reference proteome</keyword>
<feature type="compositionally biased region" description="Basic and acidic residues" evidence="7">
    <location>
        <begin position="582"/>
        <end position="617"/>
    </location>
</feature>
<evidence type="ECO:0000256" key="5">
    <source>
        <dbReference type="ARBA" id="ARBA00023212"/>
    </source>
</evidence>
<keyword evidence="5" id="KW-0206">Cytoskeleton</keyword>
<feature type="region of interest" description="Disordered" evidence="7">
    <location>
        <begin position="732"/>
        <end position="780"/>
    </location>
</feature>
<name>A0AAP0DRY9_9ASTR</name>
<dbReference type="EMBL" id="JBCNJP010000007">
    <property type="protein sequence ID" value="KAK9077612.1"/>
    <property type="molecule type" value="Genomic_DNA"/>
</dbReference>
<evidence type="ECO:0000313" key="10">
    <source>
        <dbReference type="Proteomes" id="UP001408789"/>
    </source>
</evidence>
<dbReference type="InterPro" id="IPR050875">
    <property type="entry name" value="Troponin_I"/>
</dbReference>
<evidence type="ECO:0000256" key="4">
    <source>
        <dbReference type="ARBA" id="ARBA00022490"/>
    </source>
</evidence>